<dbReference type="SUPFAM" id="SSF54975">
    <property type="entry name" value="Acylphosphatase/BLUF domain-like"/>
    <property type="match status" value="1"/>
</dbReference>
<dbReference type="Gene3D" id="3.30.70.100">
    <property type="match status" value="1"/>
</dbReference>
<evidence type="ECO:0000313" key="2">
    <source>
        <dbReference type="EMBL" id="OGX85064.1"/>
    </source>
</evidence>
<dbReference type="STRING" id="1908236.BEN48_15155"/>
<dbReference type="AlphaFoldDB" id="A0A1G1T2F4"/>
<dbReference type="PROSITE" id="PS50925">
    <property type="entry name" value="BLUF"/>
    <property type="match status" value="1"/>
</dbReference>
<dbReference type="GO" id="GO:0009882">
    <property type="term" value="F:blue light photoreceptor activity"/>
    <property type="evidence" value="ECO:0007669"/>
    <property type="project" value="InterPro"/>
</dbReference>
<organism evidence="2 3">
    <name type="scientific">Hymenobacter glacialis</name>
    <dbReference type="NCBI Taxonomy" id="1908236"/>
    <lineage>
        <taxon>Bacteria</taxon>
        <taxon>Pseudomonadati</taxon>
        <taxon>Bacteroidota</taxon>
        <taxon>Cytophagia</taxon>
        <taxon>Cytophagales</taxon>
        <taxon>Hymenobacteraceae</taxon>
        <taxon>Hymenobacter</taxon>
    </lineage>
</organism>
<dbReference type="EMBL" id="MDZC01000063">
    <property type="protein sequence ID" value="OGX85064.1"/>
    <property type="molecule type" value="Genomic_DNA"/>
</dbReference>
<sequence>MQELIVQSSVRNAARAITSFLYCANPGYLHVLEGDHQAVAQLQARLSQDARHADMVTIMDETSTTRLFPGLNMGSAYLTSAALARLAGYLDPQYRSVLLPTSCNSQEVIMDLLHEFVAEQSLSIRPC</sequence>
<protein>
    <recommendedName>
        <fullName evidence="1">BLUF domain-containing protein</fullName>
    </recommendedName>
</protein>
<reference evidence="2 3" key="1">
    <citation type="submission" date="2016-08" db="EMBL/GenBank/DDBJ databases">
        <title>Hymenobacter coccineus sp. nov., Hymenobacter lapidarius sp. nov. and Hymenobacter glacialis sp. nov., isolated from Antarctic soil.</title>
        <authorList>
            <person name="Sedlacek I."/>
            <person name="Kralova S."/>
            <person name="Kyrova K."/>
            <person name="Maslanova I."/>
            <person name="Stankova E."/>
            <person name="Vrbovska V."/>
            <person name="Nemec M."/>
            <person name="Bartak M."/>
            <person name="Svec P."/>
            <person name="Busse H.-J."/>
            <person name="Pantucek R."/>
        </authorList>
    </citation>
    <scope>NUCLEOTIDE SEQUENCE [LARGE SCALE GENOMIC DNA]</scope>
    <source>
        <strain evidence="2 3">CCM 8648</strain>
    </source>
</reference>
<feature type="domain" description="BLUF" evidence="1">
    <location>
        <begin position="1"/>
        <end position="74"/>
    </location>
</feature>
<name>A0A1G1T2F4_9BACT</name>
<dbReference type="InterPro" id="IPR036046">
    <property type="entry name" value="Acylphosphatase-like_dom_sf"/>
</dbReference>
<keyword evidence="3" id="KW-1185">Reference proteome</keyword>
<gene>
    <name evidence="2" type="ORF">BEN48_15155</name>
</gene>
<evidence type="ECO:0000259" key="1">
    <source>
        <dbReference type="PROSITE" id="PS50925"/>
    </source>
</evidence>
<dbReference type="Proteomes" id="UP000177791">
    <property type="component" value="Unassembled WGS sequence"/>
</dbReference>
<evidence type="ECO:0000313" key="3">
    <source>
        <dbReference type="Proteomes" id="UP000177791"/>
    </source>
</evidence>
<dbReference type="SMART" id="SM01034">
    <property type="entry name" value="BLUF"/>
    <property type="match status" value="1"/>
</dbReference>
<proteinExistence type="predicted"/>
<dbReference type="Pfam" id="PF04940">
    <property type="entry name" value="BLUF"/>
    <property type="match status" value="1"/>
</dbReference>
<dbReference type="GO" id="GO:0071949">
    <property type="term" value="F:FAD binding"/>
    <property type="evidence" value="ECO:0007669"/>
    <property type="project" value="InterPro"/>
</dbReference>
<comment type="caution">
    <text evidence="2">The sequence shown here is derived from an EMBL/GenBank/DDBJ whole genome shotgun (WGS) entry which is preliminary data.</text>
</comment>
<accession>A0A1G1T2F4</accession>
<dbReference type="InterPro" id="IPR007024">
    <property type="entry name" value="BLUF_domain"/>
</dbReference>